<organism evidence="1 2">
    <name type="scientific">Botrimarina colliarenosi</name>
    <dbReference type="NCBI Taxonomy" id="2528001"/>
    <lineage>
        <taxon>Bacteria</taxon>
        <taxon>Pseudomonadati</taxon>
        <taxon>Planctomycetota</taxon>
        <taxon>Planctomycetia</taxon>
        <taxon>Pirellulales</taxon>
        <taxon>Lacipirellulaceae</taxon>
        <taxon>Botrimarina</taxon>
    </lineage>
</organism>
<dbReference type="EMBL" id="SJPR01000008">
    <property type="protein sequence ID" value="TWT93430.1"/>
    <property type="molecule type" value="Genomic_DNA"/>
</dbReference>
<dbReference type="OrthoDB" id="615715at2"/>
<dbReference type="RefSeq" id="WP_146446603.1">
    <property type="nucleotide sequence ID" value="NZ_SJPR01000008.1"/>
</dbReference>
<sequence length="571" mass="62045">MKQVDLSLGVAIVTVFLAPLASLAEAPRATDAARYDVVIAGGSTAALAAAFSAAEEGATVALLEPTDWIGGQLTSSAVPAVDEAWHKITASDGRVLLDVAAVARDPRNMTPFFRDALAAIGNPGGGWVSRYCFEPRRLLDGFLEPRERELAGRLTVYRETVVKQVETDGRRVTAIVAVRRTPRDGVEGYDRLPSQELADWYSPADSSRFTKETLRIEGDIFIDATEWGEVLALADAPYLQGAEPTEDSLDGDDTLGQATVYCFVQRMHDRPIDDHPSYQPVAGLGYGPYHDRADAWSLIWTYRRVLGDGPTASAGELSLQNWGYSATVGDGGNDYPFGYLFVTRDAAAAARDDWRGGVDPEVLAAAEARALAWHDWFRHAAPAAIDPDQITLDGEALGTHHGLAKLPYIRDTRRSIGVDGFVLKLDDLVAEVEDDTLPRLTGTKFRDRVALGAYAADIHPLVGYEYPPDLHENHATLPFYLPLRSLTNDGFDNLLVAGKTMAQTFLANTATRLHPIEWSSGTACGVVAADLAESGATAADACKDFERLRTRIARYTPVDWTLPEPISDDMQ</sequence>
<comment type="caution">
    <text evidence="1">The sequence shown here is derived from an EMBL/GenBank/DDBJ whole genome shotgun (WGS) entry which is preliminary data.</text>
</comment>
<dbReference type="PANTHER" id="PTHR42716:SF1">
    <property type="entry name" value="SLL0471 PROTEIN"/>
    <property type="match status" value="1"/>
</dbReference>
<reference evidence="1 2" key="1">
    <citation type="submission" date="2019-02" db="EMBL/GenBank/DDBJ databases">
        <title>Deep-cultivation of Planctomycetes and their phenomic and genomic characterization uncovers novel biology.</title>
        <authorList>
            <person name="Wiegand S."/>
            <person name="Jogler M."/>
            <person name="Boedeker C."/>
            <person name="Pinto D."/>
            <person name="Vollmers J."/>
            <person name="Rivas-Marin E."/>
            <person name="Kohn T."/>
            <person name="Peeters S.H."/>
            <person name="Heuer A."/>
            <person name="Rast P."/>
            <person name="Oberbeckmann S."/>
            <person name="Bunk B."/>
            <person name="Jeske O."/>
            <person name="Meyerdierks A."/>
            <person name="Storesund J.E."/>
            <person name="Kallscheuer N."/>
            <person name="Luecker S."/>
            <person name="Lage O.M."/>
            <person name="Pohl T."/>
            <person name="Merkel B.J."/>
            <person name="Hornburger P."/>
            <person name="Mueller R.-W."/>
            <person name="Bruemmer F."/>
            <person name="Labrenz M."/>
            <person name="Spormann A.M."/>
            <person name="Op Den Camp H."/>
            <person name="Overmann J."/>
            <person name="Amann R."/>
            <person name="Jetten M.S.M."/>
            <person name="Mascher T."/>
            <person name="Medema M.H."/>
            <person name="Devos D.P."/>
            <person name="Kaster A.-K."/>
            <person name="Ovreas L."/>
            <person name="Rohde M."/>
            <person name="Galperin M.Y."/>
            <person name="Jogler C."/>
        </authorList>
    </citation>
    <scope>NUCLEOTIDE SEQUENCE [LARGE SCALE GENOMIC DNA]</scope>
    <source>
        <strain evidence="1 2">Pla108</strain>
    </source>
</reference>
<dbReference type="GO" id="GO:0009435">
    <property type="term" value="P:NAD+ biosynthetic process"/>
    <property type="evidence" value="ECO:0007669"/>
    <property type="project" value="InterPro"/>
</dbReference>
<dbReference type="Proteomes" id="UP000317421">
    <property type="component" value="Unassembled WGS sequence"/>
</dbReference>
<accession>A0A5C6A261</accession>
<gene>
    <name evidence="1" type="ORF">Pla108_39240</name>
</gene>
<evidence type="ECO:0000313" key="1">
    <source>
        <dbReference type="EMBL" id="TWT93430.1"/>
    </source>
</evidence>
<dbReference type="GO" id="GO:0008734">
    <property type="term" value="F:L-aspartate oxidase activity"/>
    <property type="evidence" value="ECO:0007669"/>
    <property type="project" value="InterPro"/>
</dbReference>
<protein>
    <submittedName>
        <fullName evidence="1">Tricarballylate dehydrogenase</fullName>
    </submittedName>
</protein>
<dbReference type="Gene3D" id="3.50.50.60">
    <property type="entry name" value="FAD/NAD(P)-binding domain"/>
    <property type="match status" value="1"/>
</dbReference>
<dbReference type="InterPro" id="IPR005288">
    <property type="entry name" value="NadB"/>
</dbReference>
<name>A0A5C6A261_9BACT</name>
<keyword evidence="2" id="KW-1185">Reference proteome</keyword>
<dbReference type="AlphaFoldDB" id="A0A5C6A261"/>
<proteinExistence type="predicted"/>
<dbReference type="InterPro" id="IPR036188">
    <property type="entry name" value="FAD/NAD-bd_sf"/>
</dbReference>
<dbReference type="SUPFAM" id="SSF51905">
    <property type="entry name" value="FAD/NAD(P)-binding domain"/>
    <property type="match status" value="1"/>
</dbReference>
<dbReference type="Pfam" id="PF12831">
    <property type="entry name" value="FAD_oxidored"/>
    <property type="match status" value="2"/>
</dbReference>
<evidence type="ECO:0000313" key="2">
    <source>
        <dbReference type="Proteomes" id="UP000317421"/>
    </source>
</evidence>
<dbReference type="PANTHER" id="PTHR42716">
    <property type="entry name" value="L-ASPARTATE OXIDASE"/>
    <property type="match status" value="1"/>
</dbReference>